<evidence type="ECO:0000313" key="1">
    <source>
        <dbReference type="EMBL" id="CAH1103008.1"/>
    </source>
</evidence>
<evidence type="ECO:0000313" key="2">
    <source>
        <dbReference type="Proteomes" id="UP001153636"/>
    </source>
</evidence>
<keyword evidence="2" id="KW-1185">Reference proteome</keyword>
<gene>
    <name evidence="1" type="ORF">PSYICH_LOCUS4038</name>
</gene>
<proteinExistence type="predicted"/>
<dbReference type="PANTHER" id="PTHR46601:SF1">
    <property type="entry name" value="ADF-H DOMAIN-CONTAINING PROTEIN"/>
    <property type="match status" value="1"/>
</dbReference>
<dbReference type="EMBL" id="OV651825">
    <property type="protein sequence ID" value="CAH1103008.1"/>
    <property type="molecule type" value="Genomic_DNA"/>
</dbReference>
<dbReference type="Proteomes" id="UP001153636">
    <property type="component" value="Chromosome 13"/>
</dbReference>
<reference evidence="1" key="1">
    <citation type="submission" date="2022-01" db="EMBL/GenBank/DDBJ databases">
        <authorList>
            <person name="King R."/>
        </authorList>
    </citation>
    <scope>NUCLEOTIDE SEQUENCE</scope>
</reference>
<dbReference type="AlphaFoldDB" id="A0A9P0G7R5"/>
<accession>A0A9P0G7R5</accession>
<dbReference type="PANTHER" id="PTHR46601">
    <property type="entry name" value="ULP_PROTEASE DOMAIN-CONTAINING PROTEIN"/>
    <property type="match status" value="1"/>
</dbReference>
<dbReference type="OrthoDB" id="7700504at2759"/>
<protein>
    <submittedName>
        <fullName evidence="1">Uncharacterized protein</fullName>
    </submittedName>
</protein>
<organism evidence="1 2">
    <name type="scientific">Psylliodes chrysocephalus</name>
    <dbReference type="NCBI Taxonomy" id="3402493"/>
    <lineage>
        <taxon>Eukaryota</taxon>
        <taxon>Metazoa</taxon>
        <taxon>Ecdysozoa</taxon>
        <taxon>Arthropoda</taxon>
        <taxon>Hexapoda</taxon>
        <taxon>Insecta</taxon>
        <taxon>Pterygota</taxon>
        <taxon>Neoptera</taxon>
        <taxon>Endopterygota</taxon>
        <taxon>Coleoptera</taxon>
        <taxon>Polyphaga</taxon>
        <taxon>Cucujiformia</taxon>
        <taxon>Chrysomeloidea</taxon>
        <taxon>Chrysomelidae</taxon>
        <taxon>Galerucinae</taxon>
        <taxon>Alticini</taxon>
        <taxon>Psylliodes</taxon>
    </lineage>
</organism>
<sequence length="150" mass="17633">MKENFKDNSECIALVDFSENYSFMTQDEVQSYHWTNNQATLHPFVIYFKEDGLLKAKTLCMISDYLTHSTVSFFTFQIFFIDYIKNSYPEFKKIYYFSDGAAAQYKNKKKTLLIYVIMKQILDYRQSGISLSLLMIKVHVMEQAVQSKGT</sequence>
<name>A0A9P0G7R5_9CUCU</name>